<feature type="region of interest" description="Disordered" evidence="1">
    <location>
        <begin position="26"/>
        <end position="73"/>
    </location>
</feature>
<protein>
    <recommendedName>
        <fullName evidence="5">Lipoprotein</fullName>
    </recommendedName>
</protein>
<keyword evidence="2" id="KW-0732">Signal</keyword>
<name>A0ABY7HHC2_9BACT</name>
<evidence type="ECO:0008006" key="5">
    <source>
        <dbReference type="Google" id="ProtNLM"/>
    </source>
</evidence>
<keyword evidence="4" id="KW-1185">Reference proteome</keyword>
<evidence type="ECO:0000313" key="3">
    <source>
        <dbReference type="EMBL" id="WAS98726.1"/>
    </source>
</evidence>
<dbReference type="EMBL" id="CP114040">
    <property type="protein sequence ID" value="WAS98726.1"/>
    <property type="molecule type" value="Genomic_DNA"/>
</dbReference>
<evidence type="ECO:0000313" key="4">
    <source>
        <dbReference type="Proteomes" id="UP001164459"/>
    </source>
</evidence>
<feature type="chain" id="PRO_5045740460" description="Lipoprotein" evidence="2">
    <location>
        <begin position="27"/>
        <end position="274"/>
    </location>
</feature>
<organism evidence="3 4">
    <name type="scientific">Nannocystis punicea</name>
    <dbReference type="NCBI Taxonomy" id="2995304"/>
    <lineage>
        <taxon>Bacteria</taxon>
        <taxon>Pseudomonadati</taxon>
        <taxon>Myxococcota</taxon>
        <taxon>Polyangia</taxon>
        <taxon>Nannocystales</taxon>
        <taxon>Nannocystaceae</taxon>
        <taxon>Nannocystis</taxon>
    </lineage>
</organism>
<feature type="compositionally biased region" description="Basic and acidic residues" evidence="1">
    <location>
        <begin position="264"/>
        <end position="274"/>
    </location>
</feature>
<reference evidence="3" key="1">
    <citation type="submission" date="2022-11" db="EMBL/GenBank/DDBJ databases">
        <title>Minimal conservation of predation-associated metabolite biosynthetic gene clusters underscores biosynthetic potential of Myxococcota including descriptions for ten novel species: Archangium lansinium sp. nov., Myxococcus landrumus sp. nov., Nannocystis bai.</title>
        <authorList>
            <person name="Ahearne A."/>
            <person name="Stevens C."/>
            <person name="Dowd S."/>
        </authorList>
    </citation>
    <scope>NUCLEOTIDE SEQUENCE</scope>
    <source>
        <strain evidence="3">Fl3</strain>
    </source>
</reference>
<dbReference type="Proteomes" id="UP001164459">
    <property type="component" value="Chromosome"/>
</dbReference>
<feature type="compositionally biased region" description="Low complexity" evidence="1">
    <location>
        <begin position="230"/>
        <end position="263"/>
    </location>
</feature>
<dbReference type="RefSeq" id="WP_269041084.1">
    <property type="nucleotide sequence ID" value="NZ_CP114040.1"/>
</dbReference>
<evidence type="ECO:0000256" key="1">
    <source>
        <dbReference type="SAM" id="MobiDB-lite"/>
    </source>
</evidence>
<evidence type="ECO:0000256" key="2">
    <source>
        <dbReference type="SAM" id="SignalP"/>
    </source>
</evidence>
<feature type="signal peptide" evidence="2">
    <location>
        <begin position="1"/>
        <end position="26"/>
    </location>
</feature>
<feature type="compositionally biased region" description="Low complexity" evidence="1">
    <location>
        <begin position="26"/>
        <end position="37"/>
    </location>
</feature>
<sequence length="274" mass="27116">MSRVALSLALALAWAPLAGCAVSASASTGSGAMSSGTGPQGKPARRVDEGGGEAGGGGAGAAPAGPPPCQPALADAPTALFGTRILVRMPKGVELAEQNPFYAQAVAPDQATSCGQPVAYAAVGFFEYPNAPATAVRDQVLELRGIAKGTATWEDEGTRGKVYTGAYSVPADAATGAPAVRGWFVLRDANDKYGYFALYETDPAHWDALKSVLVASGKSLLVKPRSIAPPADAKVSAAPPAASGGAAGASAAGGLTAEPAGAKPAKDAKAVKAK</sequence>
<proteinExistence type="predicted"/>
<feature type="region of interest" description="Disordered" evidence="1">
    <location>
        <begin position="230"/>
        <end position="274"/>
    </location>
</feature>
<accession>A0ABY7HHC2</accession>
<gene>
    <name evidence="3" type="ORF">O0S08_21540</name>
</gene>